<feature type="compositionally biased region" description="Acidic residues" evidence="2">
    <location>
        <begin position="165"/>
        <end position="203"/>
    </location>
</feature>
<reference evidence="3" key="2">
    <citation type="submission" date="2018-05" db="EMBL/GenBank/DDBJ databases">
        <title>OmerRS3 (Oryza meridionalis Reference Sequence Version 3).</title>
        <authorList>
            <person name="Zhang J."/>
            <person name="Kudrna D."/>
            <person name="Lee S."/>
            <person name="Talag J."/>
            <person name="Welchert J."/>
            <person name="Wing R.A."/>
        </authorList>
    </citation>
    <scope>NUCLEOTIDE SEQUENCE [LARGE SCALE GENOMIC DNA]</scope>
    <source>
        <strain evidence="3">cv. OR44</strain>
    </source>
</reference>
<dbReference type="GO" id="GO:1901259">
    <property type="term" value="P:chloroplast rRNA processing"/>
    <property type="evidence" value="ECO:0007669"/>
    <property type="project" value="TreeGrafter"/>
</dbReference>
<dbReference type="PANTHER" id="PTHR48025">
    <property type="entry name" value="OS02G0815200 PROTEIN"/>
    <property type="match status" value="1"/>
</dbReference>
<dbReference type="Gene3D" id="3.30.70.330">
    <property type="match status" value="1"/>
</dbReference>
<keyword evidence="1" id="KW-0694">RNA-binding</keyword>
<evidence type="ECO:0000256" key="1">
    <source>
        <dbReference type="ARBA" id="ARBA00022884"/>
    </source>
</evidence>
<dbReference type="Gramene" id="OMERI07G06840.1">
    <property type="protein sequence ID" value="OMERI07G06840.1"/>
    <property type="gene ID" value="OMERI07G06840"/>
</dbReference>
<evidence type="ECO:0000313" key="4">
    <source>
        <dbReference type="Proteomes" id="UP000008021"/>
    </source>
</evidence>
<reference evidence="3" key="1">
    <citation type="submission" date="2015-04" db="UniProtKB">
        <authorList>
            <consortium name="EnsemblPlants"/>
        </authorList>
    </citation>
    <scope>IDENTIFICATION</scope>
</reference>
<dbReference type="GO" id="GO:0003729">
    <property type="term" value="F:mRNA binding"/>
    <property type="evidence" value="ECO:0007669"/>
    <property type="project" value="TreeGrafter"/>
</dbReference>
<dbReference type="InterPro" id="IPR050502">
    <property type="entry name" value="Euk_RNA-bind_prot"/>
</dbReference>
<proteinExistence type="predicted"/>
<protein>
    <recommendedName>
        <fullName evidence="5">RRM domain-containing protein</fullName>
    </recommendedName>
</protein>
<dbReference type="STRING" id="40149.A0A0E0E9H2"/>
<dbReference type="SUPFAM" id="SSF54928">
    <property type="entry name" value="RNA-binding domain, RBD"/>
    <property type="match status" value="1"/>
</dbReference>
<keyword evidence="4" id="KW-1185">Reference proteome</keyword>
<sequence length="251" mass="27276">MAVFSCAAIVHHQRAVMGRKYQTLVTQTRKRICDPGIFCARCTDKTLATLSPAWSRAWPRPPLSRAPPLPPRLLLRSLCAIAATDAFLPKPSPSSSTPFLFLLYPSTPRLHIRSTRRLPLAPLTASDSFESSSSSAAALDFAEPGAAEESDVPEESDQKEGYAPEAEEEAADDDEEEEAVEASAEVAEEAEDVEEVGEYVEPPEEAKVYVGNLPYDIDSERLAQLFEQASVIEVSEQSGWRRRGGGPATGA</sequence>
<feature type="compositionally biased region" description="Acidic residues" evidence="2">
    <location>
        <begin position="146"/>
        <end position="155"/>
    </location>
</feature>
<dbReference type="InterPro" id="IPR012677">
    <property type="entry name" value="Nucleotide-bd_a/b_plait_sf"/>
</dbReference>
<dbReference type="InterPro" id="IPR035979">
    <property type="entry name" value="RBD_domain_sf"/>
</dbReference>
<organism evidence="3">
    <name type="scientific">Oryza meridionalis</name>
    <dbReference type="NCBI Taxonomy" id="40149"/>
    <lineage>
        <taxon>Eukaryota</taxon>
        <taxon>Viridiplantae</taxon>
        <taxon>Streptophyta</taxon>
        <taxon>Embryophyta</taxon>
        <taxon>Tracheophyta</taxon>
        <taxon>Spermatophyta</taxon>
        <taxon>Magnoliopsida</taxon>
        <taxon>Liliopsida</taxon>
        <taxon>Poales</taxon>
        <taxon>Poaceae</taxon>
        <taxon>BOP clade</taxon>
        <taxon>Oryzoideae</taxon>
        <taxon>Oryzeae</taxon>
        <taxon>Oryzinae</taxon>
        <taxon>Oryza</taxon>
    </lineage>
</organism>
<dbReference type="GO" id="GO:0009535">
    <property type="term" value="C:chloroplast thylakoid membrane"/>
    <property type="evidence" value="ECO:0007669"/>
    <property type="project" value="TreeGrafter"/>
</dbReference>
<dbReference type="AlphaFoldDB" id="A0A0E0E9H2"/>
<dbReference type="PANTHER" id="PTHR48025:SF3">
    <property type="entry name" value="31 KDA RIBONUCLEOPROTEIN, CHLOROPLASTIC-RELATED"/>
    <property type="match status" value="1"/>
</dbReference>
<evidence type="ECO:0000256" key="2">
    <source>
        <dbReference type="SAM" id="MobiDB-lite"/>
    </source>
</evidence>
<evidence type="ECO:0000313" key="3">
    <source>
        <dbReference type="EnsemblPlants" id="OMERI07G06840.1"/>
    </source>
</evidence>
<evidence type="ECO:0008006" key="5">
    <source>
        <dbReference type="Google" id="ProtNLM"/>
    </source>
</evidence>
<dbReference type="eggNOG" id="KOG0118">
    <property type="taxonomic scope" value="Eukaryota"/>
</dbReference>
<dbReference type="EnsemblPlants" id="OMERI07G06840.1">
    <property type="protein sequence ID" value="OMERI07G06840.1"/>
    <property type="gene ID" value="OMERI07G06840"/>
</dbReference>
<dbReference type="Proteomes" id="UP000008021">
    <property type="component" value="Chromosome 7"/>
</dbReference>
<accession>A0A0E0E9H2</accession>
<name>A0A0E0E9H2_9ORYZ</name>
<dbReference type="HOGENOM" id="CLU_096971_0_0_1"/>
<feature type="region of interest" description="Disordered" evidence="2">
    <location>
        <begin position="142"/>
        <end position="206"/>
    </location>
</feature>